<keyword evidence="8" id="KW-0732">Signal</keyword>
<dbReference type="GO" id="GO:0030574">
    <property type="term" value="P:collagen catabolic process"/>
    <property type="evidence" value="ECO:0000318"/>
    <property type="project" value="GO_Central"/>
</dbReference>
<sequence length="302" mass="33992">MTSRALRSFLFLLTLSFLFVDVSVSISFVPAAVGVIARQIPSWLRLIRASKFFSNMLNKFKSFFNMFKELKLGNIAKGVSNVKQYLDLFGYLNSTLHSNFSDDFTLDLQSAIIKYQKNFNLNVTGQIDRKTYNIISQQRCGVPDIINGTTTMSMGNSNTTPFTPVNNVSDSVKVLFREAFDRWSKVTLVNFTETASFNESDVRITFLELDGKGGTVGGADRNYSLGVGSVYLDSEEEWVVRGENEEGDVDLESVVMHMIGHLLGLGHSSVEEAVMYPIVLPEKKTELSYDDLQRIHQIYHVK</sequence>
<dbReference type="InterPro" id="IPR001818">
    <property type="entry name" value="Pept_M10_metallopeptidase"/>
</dbReference>
<evidence type="ECO:0000313" key="11">
    <source>
        <dbReference type="EnsemblPlants" id="KRH69450"/>
    </source>
</evidence>
<evidence type="ECO:0000313" key="10">
    <source>
        <dbReference type="EMBL" id="KRH69450.1"/>
    </source>
</evidence>
<feature type="binding site" evidence="7">
    <location>
        <position position="267"/>
    </location>
    <ligand>
        <name>Zn(2+)</name>
        <dbReference type="ChEBI" id="CHEBI:29105"/>
        <label>2</label>
        <note>catalytic</note>
    </ligand>
</feature>
<dbReference type="GO" id="GO:0030198">
    <property type="term" value="P:extracellular matrix organization"/>
    <property type="evidence" value="ECO:0000318"/>
    <property type="project" value="GO_Central"/>
</dbReference>
<reference evidence="11" key="2">
    <citation type="submission" date="2018-02" db="UniProtKB">
        <authorList>
            <consortium name="EnsemblPlants"/>
        </authorList>
    </citation>
    <scope>IDENTIFICATION</scope>
    <source>
        <strain evidence="11">Williams 82</strain>
    </source>
</reference>
<feature type="binding site" evidence="7">
    <location>
        <position position="257"/>
    </location>
    <ligand>
        <name>Zn(2+)</name>
        <dbReference type="ChEBI" id="CHEBI:29105"/>
        <label>2</label>
        <note>catalytic</note>
    </ligand>
</feature>
<evidence type="ECO:0000256" key="5">
    <source>
        <dbReference type="ARBA" id="ARBA00022833"/>
    </source>
</evidence>
<dbReference type="SUPFAM" id="SSF47090">
    <property type="entry name" value="PGBD-like"/>
    <property type="match status" value="1"/>
</dbReference>
<protein>
    <recommendedName>
        <fullName evidence="9">Peptidase metallopeptidase domain-containing protein</fullName>
    </recommendedName>
</protein>
<dbReference type="Proteomes" id="UP000008827">
    <property type="component" value="Chromosome 2"/>
</dbReference>
<feature type="binding site" evidence="7">
    <location>
        <position position="211"/>
    </location>
    <ligand>
        <name>Ca(2+)</name>
        <dbReference type="ChEBI" id="CHEBI:29108"/>
        <label>3</label>
    </ligand>
</feature>
<feature type="binding site" evidence="7">
    <location>
        <position position="233"/>
    </location>
    <ligand>
        <name>Ca(2+)</name>
        <dbReference type="ChEBI" id="CHEBI:29108"/>
        <label>3</label>
    </ligand>
</feature>
<feature type="binding site" evidence="7">
    <location>
        <position position="236"/>
    </location>
    <ligand>
        <name>Ca(2+)</name>
        <dbReference type="ChEBI" id="CHEBI:29108"/>
        <label>3</label>
    </ligand>
</feature>
<feature type="chain" id="PRO_5014580601" description="Peptidase metallopeptidase domain-containing protein" evidence="8">
    <location>
        <begin position="26"/>
        <end position="302"/>
    </location>
</feature>
<feature type="binding site" evidence="7">
    <location>
        <position position="275"/>
    </location>
    <ligand>
        <name>Zn(2+)</name>
        <dbReference type="ChEBI" id="CHEBI:29105"/>
        <label>2</label>
        <note>catalytic</note>
    </ligand>
</feature>
<gene>
    <name evidence="10" type="ORF">GLYMA_02G027900</name>
</gene>
<dbReference type="InterPro" id="IPR036365">
    <property type="entry name" value="PGBD-like_sf"/>
</dbReference>
<keyword evidence="6" id="KW-0482">Metalloprotease</keyword>
<feature type="binding site" evidence="7">
    <location>
        <position position="201"/>
    </location>
    <ligand>
        <name>Ca(2+)</name>
        <dbReference type="ChEBI" id="CHEBI:29108"/>
        <label>2</label>
    </ligand>
</feature>
<dbReference type="GO" id="GO:0008270">
    <property type="term" value="F:zinc ion binding"/>
    <property type="evidence" value="ECO:0007669"/>
    <property type="project" value="InterPro"/>
</dbReference>
<feature type="signal peptide" evidence="8">
    <location>
        <begin position="1"/>
        <end position="25"/>
    </location>
</feature>
<dbReference type="GO" id="GO:0006508">
    <property type="term" value="P:proteolysis"/>
    <property type="evidence" value="ECO:0007669"/>
    <property type="project" value="UniProtKB-KW"/>
</dbReference>
<dbReference type="InParanoid" id="K7K641"/>
<reference evidence="10 11" key="1">
    <citation type="journal article" date="2010" name="Nature">
        <title>Genome sequence of the palaeopolyploid soybean.</title>
        <authorList>
            <person name="Schmutz J."/>
            <person name="Cannon S.B."/>
            <person name="Schlueter J."/>
            <person name="Ma J."/>
            <person name="Mitros T."/>
            <person name="Nelson W."/>
            <person name="Hyten D.L."/>
            <person name="Song Q."/>
            <person name="Thelen J.J."/>
            <person name="Cheng J."/>
            <person name="Xu D."/>
            <person name="Hellsten U."/>
            <person name="May G.D."/>
            <person name="Yu Y."/>
            <person name="Sakurai T."/>
            <person name="Umezawa T."/>
            <person name="Bhattacharyya M.K."/>
            <person name="Sandhu D."/>
            <person name="Valliyodan B."/>
            <person name="Lindquist E."/>
            <person name="Peto M."/>
            <person name="Grant D."/>
            <person name="Shu S."/>
            <person name="Goodstein D."/>
            <person name="Barry K."/>
            <person name="Futrell-Griggs M."/>
            <person name="Abernathy B."/>
            <person name="Du J."/>
            <person name="Tian Z."/>
            <person name="Zhu L."/>
            <person name="Gill N."/>
            <person name="Joshi T."/>
            <person name="Libault M."/>
            <person name="Sethuraman A."/>
            <person name="Zhang X.-C."/>
            <person name="Shinozaki K."/>
            <person name="Nguyen H.T."/>
            <person name="Wing R.A."/>
            <person name="Cregan P."/>
            <person name="Specht J."/>
            <person name="Grimwood J."/>
            <person name="Rokhsar D."/>
            <person name="Stacey G."/>
            <person name="Shoemaker R.C."/>
            <person name="Jackson S.A."/>
        </authorList>
    </citation>
    <scope>NUCLEOTIDE SEQUENCE [LARGE SCALE GENOMIC DNA]</scope>
    <source>
        <strain evidence="11">cv. Williams 82</strain>
        <tissue evidence="10">Callus</tissue>
    </source>
</reference>
<dbReference type="EMBL" id="CM000835">
    <property type="protein sequence ID" value="KRH69450.1"/>
    <property type="molecule type" value="Genomic_DNA"/>
</dbReference>
<dbReference type="Gramene" id="KRH69450">
    <property type="protein sequence ID" value="KRH69450"/>
    <property type="gene ID" value="GLYMA_02G027900"/>
</dbReference>
<evidence type="ECO:0000256" key="1">
    <source>
        <dbReference type="ARBA" id="ARBA00009614"/>
    </source>
</evidence>
<keyword evidence="7" id="KW-0106">Calcium</keyword>
<evidence type="ECO:0000256" key="3">
    <source>
        <dbReference type="ARBA" id="ARBA00022723"/>
    </source>
</evidence>
<evidence type="ECO:0000256" key="7">
    <source>
        <dbReference type="PIRSR" id="PIRSR621190-2"/>
    </source>
</evidence>
<dbReference type="InterPro" id="IPR021190">
    <property type="entry name" value="Pept_M10A"/>
</dbReference>
<dbReference type="AlphaFoldDB" id="K7K641"/>
<comment type="cofactor">
    <cofactor evidence="7">
        <name>Ca(2+)</name>
        <dbReference type="ChEBI" id="CHEBI:29108"/>
    </cofactor>
    <text evidence="7">Can bind about 5 Ca(2+) ions per subunit.</text>
</comment>
<dbReference type="HOGENOM" id="CLU_015489_4_0_1"/>
<dbReference type="SUPFAM" id="SSF55486">
    <property type="entry name" value="Metalloproteases ('zincins'), catalytic domain"/>
    <property type="match status" value="1"/>
</dbReference>
<keyword evidence="4" id="KW-0378">Hydrolase</keyword>
<feature type="binding site" description="in inhibited form" evidence="7">
    <location>
        <position position="140"/>
    </location>
    <ligand>
        <name>Zn(2+)</name>
        <dbReference type="ChEBI" id="CHEBI:29105"/>
        <label>2</label>
        <note>catalytic</note>
    </ligand>
</feature>
<keyword evidence="3 7" id="KW-0479">Metal-binding</keyword>
<dbReference type="InterPro" id="IPR024079">
    <property type="entry name" value="MetalloPept_cat_dom_sf"/>
</dbReference>
<feature type="binding site" evidence="7">
    <location>
        <position position="261"/>
    </location>
    <ligand>
        <name>Zn(2+)</name>
        <dbReference type="ChEBI" id="CHEBI:29105"/>
        <label>2</label>
        <note>catalytic</note>
    </ligand>
</feature>
<dbReference type="PRINTS" id="PR00138">
    <property type="entry name" value="MATRIXIN"/>
</dbReference>
<dbReference type="GO" id="GO:0031012">
    <property type="term" value="C:extracellular matrix"/>
    <property type="evidence" value="ECO:0007669"/>
    <property type="project" value="InterPro"/>
</dbReference>
<feature type="binding site" evidence="7">
    <location>
        <position position="210"/>
    </location>
    <ligand>
        <name>Ca(2+)</name>
        <dbReference type="ChEBI" id="CHEBI:29108"/>
        <label>3</label>
    </ligand>
</feature>
<keyword evidence="2" id="KW-0645">Protease</keyword>
<dbReference type="InterPro" id="IPR002477">
    <property type="entry name" value="Peptidoglycan-bd-like"/>
</dbReference>
<dbReference type="SMR" id="K7K641"/>
<evidence type="ECO:0000313" key="12">
    <source>
        <dbReference type="Proteomes" id="UP000008827"/>
    </source>
</evidence>
<feature type="domain" description="Peptidase metallopeptidase" evidence="9">
    <location>
        <begin position="148"/>
        <end position="301"/>
    </location>
</feature>
<evidence type="ECO:0000259" key="9">
    <source>
        <dbReference type="SMART" id="SM00235"/>
    </source>
</evidence>
<dbReference type="Gene3D" id="3.40.390.10">
    <property type="entry name" value="Collagenase (Catalytic Domain)"/>
    <property type="match status" value="1"/>
</dbReference>
<dbReference type="GO" id="GO:0004222">
    <property type="term" value="F:metalloendopeptidase activity"/>
    <property type="evidence" value="ECO:0000318"/>
    <property type="project" value="GO_Central"/>
</dbReference>
<evidence type="ECO:0000256" key="6">
    <source>
        <dbReference type="ARBA" id="ARBA00023049"/>
    </source>
</evidence>
<keyword evidence="5 7" id="KW-0862">Zinc</keyword>
<dbReference type="OMA" id="TSFKPWW"/>
<reference evidence="10" key="3">
    <citation type="submission" date="2018-07" db="EMBL/GenBank/DDBJ databases">
        <title>WGS assembly of Glycine max.</title>
        <authorList>
            <person name="Schmutz J."/>
            <person name="Cannon S."/>
            <person name="Schlueter J."/>
            <person name="Ma J."/>
            <person name="Mitros T."/>
            <person name="Nelson W."/>
            <person name="Hyten D."/>
            <person name="Song Q."/>
            <person name="Thelen J."/>
            <person name="Cheng J."/>
            <person name="Xu D."/>
            <person name="Hellsten U."/>
            <person name="May G."/>
            <person name="Yu Y."/>
            <person name="Sakurai T."/>
            <person name="Umezawa T."/>
            <person name="Bhattacharyya M."/>
            <person name="Sandhu D."/>
            <person name="Valliyodan B."/>
            <person name="Lindquist E."/>
            <person name="Peto M."/>
            <person name="Grant D."/>
            <person name="Shu S."/>
            <person name="Goodstein D."/>
            <person name="Barry K."/>
            <person name="Futrell-Griggs M."/>
            <person name="Abernathy B."/>
            <person name="Du J."/>
            <person name="Tian Z."/>
            <person name="Zhu L."/>
            <person name="Gill N."/>
            <person name="Joshi T."/>
            <person name="Libault M."/>
            <person name="Sethuraman A."/>
            <person name="Zhang X."/>
            <person name="Shinozaki K."/>
            <person name="Nguyen H."/>
            <person name="Wing R."/>
            <person name="Cregan P."/>
            <person name="Specht J."/>
            <person name="Grimwood J."/>
            <person name="Rokhsar D."/>
            <person name="Stacey G."/>
            <person name="Shoemaker R."/>
            <person name="Jackson S."/>
        </authorList>
    </citation>
    <scope>NUCLEOTIDE SEQUENCE</scope>
    <source>
        <tissue evidence="10">Callus</tissue>
    </source>
</reference>
<evidence type="ECO:0000256" key="4">
    <source>
        <dbReference type="ARBA" id="ARBA00022801"/>
    </source>
</evidence>
<comment type="similarity">
    <text evidence="1">Belongs to the peptidase M10A family. Matrix metalloproteinases (MMPs) subfamily.</text>
</comment>
<dbReference type="PANTHER" id="PTHR10201">
    <property type="entry name" value="MATRIX METALLOPROTEINASE"/>
    <property type="match status" value="1"/>
</dbReference>
<accession>K7K641</accession>
<keyword evidence="12" id="KW-1185">Reference proteome</keyword>
<dbReference type="SMART" id="SM00235">
    <property type="entry name" value="ZnMc"/>
    <property type="match status" value="1"/>
</dbReference>
<proteinExistence type="inferred from homology"/>
<feature type="binding site" evidence="7">
    <location>
        <position position="236"/>
    </location>
    <ligand>
        <name>Ca(2+)</name>
        <dbReference type="ChEBI" id="CHEBI:29108"/>
        <label>1</label>
    </ligand>
</feature>
<dbReference type="InterPro" id="IPR006026">
    <property type="entry name" value="Peptidase_Metallo"/>
</dbReference>
<dbReference type="STRING" id="3847.K7K641"/>
<dbReference type="eggNOG" id="KOG1565">
    <property type="taxonomic scope" value="Eukaryota"/>
</dbReference>
<evidence type="ECO:0000256" key="8">
    <source>
        <dbReference type="SAM" id="SignalP"/>
    </source>
</evidence>
<dbReference type="Pfam" id="PF01471">
    <property type="entry name" value="PG_binding_1"/>
    <property type="match status" value="1"/>
</dbReference>
<dbReference type="PaxDb" id="3847-GLYMA02G03200.2"/>
<dbReference type="PANTHER" id="PTHR10201:SF258">
    <property type="entry name" value="MATRIX METALLOPROTEINASE"/>
    <property type="match status" value="1"/>
</dbReference>
<organism evidence="11">
    <name type="scientific">Glycine max</name>
    <name type="common">Soybean</name>
    <name type="synonym">Glycine hispida</name>
    <dbReference type="NCBI Taxonomy" id="3847"/>
    <lineage>
        <taxon>Eukaryota</taxon>
        <taxon>Viridiplantae</taxon>
        <taxon>Streptophyta</taxon>
        <taxon>Embryophyta</taxon>
        <taxon>Tracheophyta</taxon>
        <taxon>Spermatophyta</taxon>
        <taxon>Magnoliopsida</taxon>
        <taxon>eudicotyledons</taxon>
        <taxon>Gunneridae</taxon>
        <taxon>Pentapetalae</taxon>
        <taxon>rosids</taxon>
        <taxon>fabids</taxon>
        <taxon>Fabales</taxon>
        <taxon>Fabaceae</taxon>
        <taxon>Papilionoideae</taxon>
        <taxon>50 kb inversion clade</taxon>
        <taxon>NPAAA clade</taxon>
        <taxon>indigoferoid/millettioid clade</taxon>
        <taxon>Phaseoleae</taxon>
        <taxon>Glycine</taxon>
        <taxon>Glycine subgen. Soja</taxon>
    </lineage>
</organism>
<comment type="cofactor">
    <cofactor evidence="7">
        <name>Zn(2+)</name>
        <dbReference type="ChEBI" id="CHEBI:29105"/>
    </cofactor>
    <text evidence="7">Binds 2 Zn(2+) ions per subunit.</text>
</comment>
<evidence type="ECO:0000256" key="2">
    <source>
        <dbReference type="ARBA" id="ARBA00022670"/>
    </source>
</evidence>
<name>K7K641_SOYBN</name>
<dbReference type="EnsemblPlants" id="KRH69450">
    <property type="protein sequence ID" value="KRH69450"/>
    <property type="gene ID" value="GLYMA_02G027900"/>
</dbReference>
<dbReference type="Pfam" id="PF00413">
    <property type="entry name" value="Peptidase_M10"/>
    <property type="match status" value="1"/>
</dbReference>